<reference evidence="1" key="1">
    <citation type="submission" date="2021-11" db="EMBL/GenBank/DDBJ databases">
        <title>Clostridia strains as spoilage organisms.</title>
        <authorList>
            <person name="Wambui J."/>
            <person name="Stevens M.J.A."/>
            <person name="Stephan R."/>
        </authorList>
    </citation>
    <scope>NUCLEOTIDE SEQUENCE</scope>
    <source>
        <strain evidence="1">CF009</strain>
    </source>
</reference>
<proteinExistence type="predicted"/>
<protein>
    <recommendedName>
        <fullName evidence="3">GIY-YIG nuclease family protein</fullName>
    </recommendedName>
</protein>
<evidence type="ECO:0000313" key="1">
    <source>
        <dbReference type="EMBL" id="WAG61313.1"/>
    </source>
</evidence>
<gene>
    <name evidence="1" type="ORF">LL038_03405</name>
</gene>
<dbReference type="RefSeq" id="WP_216120039.1">
    <property type="nucleotide sequence ID" value="NZ_CP086239.1"/>
</dbReference>
<name>A0AA47I775_9CLOT</name>
<dbReference type="AlphaFoldDB" id="A0AA47I775"/>
<dbReference type="EMBL" id="CP086239">
    <property type="protein sequence ID" value="WAG61313.1"/>
    <property type="molecule type" value="Genomic_DNA"/>
</dbReference>
<accession>A0AA47I775</accession>
<dbReference type="Proteomes" id="UP001164733">
    <property type="component" value="Chromosome"/>
</dbReference>
<evidence type="ECO:0000313" key="2">
    <source>
        <dbReference type="Proteomes" id="UP001164733"/>
    </source>
</evidence>
<organism evidence="1 2">
    <name type="scientific">Clostridium estertheticum</name>
    <dbReference type="NCBI Taxonomy" id="238834"/>
    <lineage>
        <taxon>Bacteria</taxon>
        <taxon>Bacillati</taxon>
        <taxon>Bacillota</taxon>
        <taxon>Clostridia</taxon>
        <taxon>Eubacteriales</taxon>
        <taxon>Clostridiaceae</taxon>
        <taxon>Clostridium</taxon>
    </lineage>
</organism>
<sequence length="178" mass="20135">MKKELRESQGVYATHVVEGDINYVLIASGVLGDRIVGNPSKLRRGVHHCKELQKVYDRTNIVKMEILQVCLSAKEARDLENDYMDFYRKLEGVVVLNKYPAVCSKEYKRILNKVKVIEIKMLLAEGKMKNKDIAAEYGCDSSLISKIKTGLLWSNVNIEKNESILVPSFVDNNASILS</sequence>
<evidence type="ECO:0008006" key="3">
    <source>
        <dbReference type="Google" id="ProtNLM"/>
    </source>
</evidence>